<evidence type="ECO:0000259" key="5">
    <source>
        <dbReference type="Pfam" id="PF01935"/>
    </source>
</evidence>
<feature type="domain" description="Helicase HerA central" evidence="5">
    <location>
        <begin position="41"/>
        <end position="268"/>
    </location>
</feature>
<evidence type="ECO:0000256" key="2">
    <source>
        <dbReference type="ARBA" id="ARBA00034617"/>
    </source>
</evidence>
<dbReference type="GO" id="GO:0043139">
    <property type="term" value="F:5'-3' DNA helicase activity"/>
    <property type="evidence" value="ECO:0007669"/>
    <property type="project" value="UniProtKB-EC"/>
</dbReference>
<evidence type="ECO:0000313" key="6">
    <source>
        <dbReference type="EMBL" id="VVC04612.1"/>
    </source>
</evidence>
<evidence type="ECO:0000256" key="1">
    <source>
        <dbReference type="ARBA" id="ARBA00007816"/>
    </source>
</evidence>
<comment type="caution">
    <text evidence="6">The sequence shown here is derived from an EMBL/GenBank/DDBJ whole genome shotgun (WGS) entry which is preliminary data.</text>
</comment>
<dbReference type="PANTHER" id="PTHR42957">
    <property type="entry name" value="HELICASE MJ1565-RELATED"/>
    <property type="match status" value="1"/>
</dbReference>
<evidence type="ECO:0000256" key="3">
    <source>
        <dbReference type="ARBA" id="ARBA00048954"/>
    </source>
</evidence>
<organism evidence="6 7">
    <name type="scientific">Candidatus Bilamarchaeum dharawalense</name>
    <dbReference type="NCBI Taxonomy" id="2885759"/>
    <lineage>
        <taxon>Archaea</taxon>
        <taxon>Candidatus Micrarchaeota</taxon>
        <taxon>Candidatus Micrarchaeia</taxon>
        <taxon>Candidatus Anstonellales</taxon>
        <taxon>Candidatus Bilamarchaeaceae</taxon>
        <taxon>Candidatus Bilamarchaeum</taxon>
    </lineage>
</organism>
<dbReference type="InterPro" id="IPR027417">
    <property type="entry name" value="P-loop_NTPase"/>
</dbReference>
<name>A0A5E4LX32_9ARCH</name>
<comment type="catalytic activity">
    <reaction evidence="3">
        <text>ATP + H2O = ADP + phosphate + H(+)</text>
        <dbReference type="Rhea" id="RHEA:13065"/>
        <dbReference type="ChEBI" id="CHEBI:15377"/>
        <dbReference type="ChEBI" id="CHEBI:15378"/>
        <dbReference type="ChEBI" id="CHEBI:30616"/>
        <dbReference type="ChEBI" id="CHEBI:43474"/>
        <dbReference type="ChEBI" id="CHEBI:456216"/>
        <dbReference type="EC" id="5.6.2.3"/>
    </reaction>
</comment>
<evidence type="ECO:0000256" key="4">
    <source>
        <dbReference type="ARBA" id="ARBA00048988"/>
    </source>
</evidence>
<proteinExistence type="inferred from homology"/>
<dbReference type="Gene3D" id="3.40.50.300">
    <property type="entry name" value="P-loop containing nucleotide triphosphate hydrolases"/>
    <property type="match status" value="2"/>
</dbReference>
<dbReference type="InterPro" id="IPR008571">
    <property type="entry name" value="HerA-like"/>
</dbReference>
<dbReference type="EMBL" id="CABMJJ010000009">
    <property type="protein sequence ID" value="VVC04612.1"/>
    <property type="molecule type" value="Genomic_DNA"/>
</dbReference>
<comment type="catalytic activity">
    <reaction evidence="2">
        <text>Couples ATP hydrolysis with the unwinding of duplex DNA by translocating in the 3'-5' direction.</text>
        <dbReference type="EC" id="5.6.2.4"/>
    </reaction>
</comment>
<sequence length="524" mass="59844">MGGKLVLTKLPNSAISRRNILVRPPEPPIEVLFPDPTNSIYIGRTKIFNVPYYWTYDNIANPHIAIVGISGSGKSYFIKTFLLRSAFVWNSNALIIDWAGEYKDWVRETNGKVVALGRNSYLNLLDLGGMKPYDRIKQVMRTLELLTDITNYPEQRRLTEQAIEKVYIEGKFRMDAHEQKDELGKPLVPPTLKDVVRVLTEQSQVGSYEFPAELENAIYRLKQFTKPGEDFFAQQSTVKLDDLISSGLVDLDLSGLPDETSRALAALTILQFIKEKMRLEGWSYYKGLKLLIVLDEAWKIGKDENSDAVMIVREGRKYNFAMIIASQNPTDISEAIFSNVGTTFMLKVKFEKFLDYLQGSLNFSNYMREEISKLGVGQCAVNLSLTSQIPYPSTFLIDKIEGEEPSKEFFLDLTDVLTDKQRRDVAVSRSVSFPKEDFRRRLRQFGLTDERIEEFTKTFEKNSRRIDVVSFVIMLERNGIARRNINEFLKDAGIDDMTVINIFGKVDMKKSGGIGRDISQVTLE</sequence>
<comment type="similarity">
    <text evidence="1">Belongs to the HerA family.</text>
</comment>
<dbReference type="PANTHER" id="PTHR42957:SF1">
    <property type="entry name" value="HELICASE MJ1565-RELATED"/>
    <property type="match status" value="1"/>
</dbReference>
<dbReference type="GO" id="GO:0043138">
    <property type="term" value="F:3'-5' DNA helicase activity"/>
    <property type="evidence" value="ECO:0007669"/>
    <property type="project" value="UniProtKB-EC"/>
</dbReference>
<accession>A0A5E4LX32</accession>
<reference evidence="6 7" key="1">
    <citation type="submission" date="2019-08" db="EMBL/GenBank/DDBJ databases">
        <authorList>
            <person name="Vazquez-Campos X."/>
        </authorList>
    </citation>
    <scope>NUCLEOTIDE SEQUENCE [LARGE SCALE GENOMIC DNA]</scope>
    <source>
        <strain evidence="6">LFW-283_2</strain>
    </source>
</reference>
<dbReference type="Pfam" id="PF01935">
    <property type="entry name" value="DUF87"/>
    <property type="match status" value="1"/>
</dbReference>
<comment type="catalytic activity">
    <reaction evidence="4">
        <text>ATP + H2O = ADP + phosphate + H(+)</text>
        <dbReference type="Rhea" id="RHEA:13065"/>
        <dbReference type="ChEBI" id="CHEBI:15377"/>
        <dbReference type="ChEBI" id="CHEBI:15378"/>
        <dbReference type="ChEBI" id="CHEBI:30616"/>
        <dbReference type="ChEBI" id="CHEBI:43474"/>
        <dbReference type="ChEBI" id="CHEBI:456216"/>
        <dbReference type="EC" id="5.6.2.4"/>
    </reaction>
</comment>
<evidence type="ECO:0000313" key="7">
    <source>
        <dbReference type="Proteomes" id="UP000789941"/>
    </source>
</evidence>
<dbReference type="AlphaFoldDB" id="A0A5E4LX32"/>
<dbReference type="Proteomes" id="UP000789941">
    <property type="component" value="Unassembled WGS sequence"/>
</dbReference>
<protein>
    <submittedName>
        <fullName evidence="6">DNA import protein CedB</fullName>
    </submittedName>
</protein>
<dbReference type="InterPro" id="IPR002789">
    <property type="entry name" value="HerA_central"/>
</dbReference>
<gene>
    <name evidence="6" type="primary">cedB_2</name>
    <name evidence="6" type="ORF">LFW2832_01073</name>
</gene>
<dbReference type="SUPFAM" id="SSF52540">
    <property type="entry name" value="P-loop containing nucleoside triphosphate hydrolases"/>
    <property type="match status" value="1"/>
</dbReference>
<dbReference type="CDD" id="cd01127">
    <property type="entry name" value="TrwB_TraG_TraD_VirD4"/>
    <property type="match status" value="1"/>
</dbReference>